<dbReference type="Pfam" id="PF07690">
    <property type="entry name" value="MFS_1"/>
    <property type="match status" value="2"/>
</dbReference>
<feature type="compositionally biased region" description="Low complexity" evidence="2">
    <location>
        <begin position="435"/>
        <end position="445"/>
    </location>
</feature>
<feature type="transmembrane region" description="Helical" evidence="3">
    <location>
        <begin position="128"/>
        <end position="147"/>
    </location>
</feature>
<evidence type="ECO:0000256" key="3">
    <source>
        <dbReference type="SAM" id="Phobius"/>
    </source>
</evidence>
<keyword evidence="5" id="KW-1185">Reference proteome</keyword>
<feature type="transmembrane region" description="Helical" evidence="3">
    <location>
        <begin position="756"/>
        <end position="778"/>
    </location>
</feature>
<dbReference type="InterPro" id="IPR020846">
    <property type="entry name" value="MFS_dom"/>
</dbReference>
<reference evidence="6" key="1">
    <citation type="submission" date="2022-11" db="UniProtKB">
        <authorList>
            <consortium name="WormBaseParasite"/>
        </authorList>
    </citation>
    <scope>IDENTIFICATION</scope>
</reference>
<evidence type="ECO:0000313" key="5">
    <source>
        <dbReference type="Proteomes" id="UP000887566"/>
    </source>
</evidence>
<feature type="domain" description="Major facilitator superfamily (MFS) profile" evidence="4">
    <location>
        <begin position="619"/>
        <end position="841"/>
    </location>
</feature>
<feature type="transmembrane region" description="Helical" evidence="3">
    <location>
        <begin position="663"/>
        <end position="683"/>
    </location>
</feature>
<dbReference type="Gene3D" id="1.20.1250.20">
    <property type="entry name" value="MFS general substrate transporter like domains"/>
    <property type="match status" value="2"/>
</dbReference>
<feature type="transmembrane region" description="Helical" evidence="3">
    <location>
        <begin position="695"/>
        <end position="712"/>
    </location>
</feature>
<evidence type="ECO:0000256" key="2">
    <source>
        <dbReference type="SAM" id="MobiDB-lite"/>
    </source>
</evidence>
<dbReference type="InterPro" id="IPR011701">
    <property type="entry name" value="MFS"/>
</dbReference>
<feature type="transmembrane region" description="Helical" evidence="3">
    <location>
        <begin position="90"/>
        <end position="116"/>
    </location>
</feature>
<dbReference type="CDD" id="cd17352">
    <property type="entry name" value="MFS_MCT_SLC16"/>
    <property type="match status" value="1"/>
</dbReference>
<feature type="region of interest" description="Disordered" evidence="2">
    <location>
        <begin position="435"/>
        <end position="464"/>
    </location>
</feature>
<evidence type="ECO:0000313" key="6">
    <source>
        <dbReference type="WBParaSite" id="PSAMB.scaffold2843size20922.g19385.t1"/>
    </source>
</evidence>
<dbReference type="PROSITE" id="PS50850">
    <property type="entry name" value="MFS"/>
    <property type="match status" value="1"/>
</dbReference>
<accession>A0A914W1T7</accession>
<dbReference type="PANTHER" id="PTHR11360:SF260">
    <property type="entry name" value="MFS DOMAIN-CONTAINING PROTEIN"/>
    <property type="match status" value="1"/>
</dbReference>
<keyword evidence="3" id="KW-0812">Transmembrane</keyword>
<dbReference type="InterPro" id="IPR050327">
    <property type="entry name" value="Proton-linked_MCT"/>
</dbReference>
<sequence>MADVEDSTRKRLASASHRRPQTDVCDWVASNGAESGVYRHRLQSSPYLGSRKHYSRLNSHGDYVSVSDECDHTSSTSSSTQFPDAPDGGYGWVVVLAAFLIHFIADGISFSFGIMYPEIQDYYEASKGLSAVAGSLFLAMPLLAGPLASALTDRYDCRVMTIVGGVLAAAGFLASRFVTEIWMLFITFGVIAGLGLSFCFNCAIIAVTYYFEKRRALATGIAVSGSGIGTFVFAPLIEQIQLAYGWQGSILILAAVLFNLVVCGALIRDLEWPEDTLEYKRNRFIKSMERESVRHLQCRLSREPSVMHLSEYGAVSYARRAISLPEIPTYLREQIRRIEPSTSLLSVRDAVTAVTEHKHADFVARSKSIGTFLRVPQSVVDHRSAQLHHLDLHGLPVVPPRRHRFASNGSYSVDALSEGCLSDLLAEQRSAHFNSSSASVAGSDVSTDDAVEHHKVTPEQNNSPILNLNGEAHHVHYQTNGLQAIANDSIPTPLPTVIEEGGERSTLLNEIKAPDAIVIESSRTDAPKTKSALRRHNNATNVDRTRGTARAPPPGRAAGAAVRFVSWRTAQPVDVGFNRIAARVPSAPALFFKRRKRRRGAIQCLKIWESVVETFQDDVELLKSFSFVLFLFSTFLLYAFYDIPYVNLPEYAVAQLGISEKQSSLLISVIGIVNTVGMLIYGFLADWPPTNKTMLIWYGFSTCASGVCILMVPWVTSFWVLVVLCGCFGFFISANYSLASVIILDLLSMSDFANAYGMLCLVEGFGTLLGPTVAGYLHDFTGNYQATFMLGGVGVIVSGLLIFVIDIYRCTCKPKKALYISADNTAHTLLSGETPIIAAIA</sequence>
<name>A0A914W1T7_9BILA</name>
<comment type="subcellular location">
    <subcellularLocation>
        <location evidence="1">Membrane</location>
        <topology evidence="1">Multi-pass membrane protein</topology>
    </subcellularLocation>
</comment>
<dbReference type="PANTHER" id="PTHR11360">
    <property type="entry name" value="MONOCARBOXYLATE TRANSPORTER"/>
    <property type="match status" value="1"/>
</dbReference>
<feature type="transmembrane region" description="Helical" evidence="3">
    <location>
        <begin position="243"/>
        <end position="267"/>
    </location>
</feature>
<feature type="transmembrane region" description="Helical" evidence="3">
    <location>
        <begin position="625"/>
        <end position="643"/>
    </location>
</feature>
<organism evidence="5 6">
    <name type="scientific">Plectus sambesii</name>
    <dbReference type="NCBI Taxonomy" id="2011161"/>
    <lineage>
        <taxon>Eukaryota</taxon>
        <taxon>Metazoa</taxon>
        <taxon>Ecdysozoa</taxon>
        <taxon>Nematoda</taxon>
        <taxon>Chromadorea</taxon>
        <taxon>Plectida</taxon>
        <taxon>Plectina</taxon>
        <taxon>Plectoidea</taxon>
        <taxon>Plectidae</taxon>
        <taxon>Plectus</taxon>
    </lineage>
</organism>
<evidence type="ECO:0000256" key="1">
    <source>
        <dbReference type="ARBA" id="ARBA00004141"/>
    </source>
</evidence>
<dbReference type="GO" id="GO:0008028">
    <property type="term" value="F:monocarboxylic acid transmembrane transporter activity"/>
    <property type="evidence" value="ECO:0007669"/>
    <property type="project" value="TreeGrafter"/>
</dbReference>
<dbReference type="Proteomes" id="UP000887566">
    <property type="component" value="Unplaced"/>
</dbReference>
<feature type="transmembrane region" description="Helical" evidence="3">
    <location>
        <begin position="184"/>
        <end position="210"/>
    </location>
</feature>
<feature type="transmembrane region" description="Helical" evidence="3">
    <location>
        <begin position="784"/>
        <end position="808"/>
    </location>
</feature>
<dbReference type="GO" id="GO:0016020">
    <property type="term" value="C:membrane"/>
    <property type="evidence" value="ECO:0007669"/>
    <property type="project" value="UniProtKB-SubCell"/>
</dbReference>
<protein>
    <submittedName>
        <fullName evidence="6">Major facilitator superfamily (MFS) profile domain-containing protein</fullName>
    </submittedName>
</protein>
<dbReference type="InterPro" id="IPR036259">
    <property type="entry name" value="MFS_trans_sf"/>
</dbReference>
<evidence type="ECO:0000259" key="4">
    <source>
        <dbReference type="PROSITE" id="PS50850"/>
    </source>
</evidence>
<keyword evidence="3" id="KW-1133">Transmembrane helix</keyword>
<dbReference type="WBParaSite" id="PSAMB.scaffold2843size20922.g19385.t1">
    <property type="protein sequence ID" value="PSAMB.scaffold2843size20922.g19385.t1"/>
    <property type="gene ID" value="PSAMB.scaffold2843size20922.g19385"/>
</dbReference>
<feature type="transmembrane region" description="Helical" evidence="3">
    <location>
        <begin position="217"/>
        <end position="237"/>
    </location>
</feature>
<dbReference type="AlphaFoldDB" id="A0A914W1T7"/>
<feature type="transmembrane region" description="Helical" evidence="3">
    <location>
        <begin position="718"/>
        <end position="744"/>
    </location>
</feature>
<dbReference type="FunFam" id="1.20.1250.20:FF:000505">
    <property type="entry name" value="Predicted protein"/>
    <property type="match status" value="1"/>
</dbReference>
<dbReference type="SUPFAM" id="SSF103473">
    <property type="entry name" value="MFS general substrate transporter"/>
    <property type="match status" value="2"/>
</dbReference>
<feature type="transmembrane region" description="Helical" evidence="3">
    <location>
        <begin position="159"/>
        <end position="178"/>
    </location>
</feature>
<keyword evidence="3" id="KW-0472">Membrane</keyword>
<proteinExistence type="predicted"/>